<dbReference type="STRING" id="644282.Deba_0649"/>
<feature type="signal peptide" evidence="1">
    <location>
        <begin position="1"/>
        <end position="22"/>
    </location>
</feature>
<protein>
    <submittedName>
        <fullName evidence="2">Uncharacterized protein</fullName>
    </submittedName>
</protein>
<keyword evidence="3" id="KW-1185">Reference proteome</keyword>
<dbReference type="Pfam" id="PF13801">
    <property type="entry name" value="Metal_resist"/>
    <property type="match status" value="1"/>
</dbReference>
<organism evidence="2 3">
    <name type="scientific">Desulfarculus baarsii (strain ATCC 33931 / DSM 2075 / LMG 7858 / VKM B-1802 / 2st14)</name>
    <dbReference type="NCBI Taxonomy" id="644282"/>
    <lineage>
        <taxon>Bacteria</taxon>
        <taxon>Pseudomonadati</taxon>
        <taxon>Thermodesulfobacteriota</taxon>
        <taxon>Desulfarculia</taxon>
        <taxon>Desulfarculales</taxon>
        <taxon>Desulfarculaceae</taxon>
        <taxon>Desulfarculus</taxon>
    </lineage>
</organism>
<dbReference type="HOGENOM" id="CLU_1425901_0_0_7"/>
<reference evidence="2 3" key="1">
    <citation type="journal article" date="2010" name="Stand. Genomic Sci.">
        <title>Complete genome sequence of Desulfarculus baarsii type strain (2st14).</title>
        <authorList>
            <person name="Sun H."/>
            <person name="Spring S."/>
            <person name="Lapidus A."/>
            <person name="Davenport K."/>
            <person name="Del Rio T.G."/>
            <person name="Tice H."/>
            <person name="Nolan M."/>
            <person name="Copeland A."/>
            <person name="Cheng J.F."/>
            <person name="Lucas S."/>
            <person name="Tapia R."/>
            <person name="Goodwin L."/>
            <person name="Pitluck S."/>
            <person name="Ivanova N."/>
            <person name="Pagani I."/>
            <person name="Mavromatis K."/>
            <person name="Ovchinnikova G."/>
            <person name="Pati A."/>
            <person name="Chen A."/>
            <person name="Palaniappan K."/>
            <person name="Hauser L."/>
            <person name="Chang Y.J."/>
            <person name="Jeffries C.D."/>
            <person name="Detter J.C."/>
            <person name="Han C."/>
            <person name="Rohde M."/>
            <person name="Brambilla E."/>
            <person name="Goker M."/>
            <person name="Woyke T."/>
            <person name="Bristow J."/>
            <person name="Eisen J.A."/>
            <person name="Markowitz V."/>
            <person name="Hugenholtz P."/>
            <person name="Kyrpides N.C."/>
            <person name="Klenk H.P."/>
            <person name="Land M."/>
        </authorList>
    </citation>
    <scope>NUCLEOTIDE SEQUENCE [LARGE SCALE GENOMIC DNA]</scope>
    <source>
        <strain evidence="3">ATCC 33931 / DSM 2075 / LMG 7858 / VKM B-1802 / 2st14</strain>
    </source>
</reference>
<keyword evidence="1" id="KW-0732">Signal</keyword>
<dbReference type="AlphaFoldDB" id="E1QEN5"/>
<gene>
    <name evidence="2" type="ordered locus">Deba_0649</name>
</gene>
<dbReference type="InterPro" id="IPR025961">
    <property type="entry name" value="Metal_resist"/>
</dbReference>
<sequence length="190" mass="19210">MKRAFVLLVVAAFVLCGGAALAQPGHGQGLAKPAAAARAKPKKPAMGKMAAMGQGGMMAMMMAHMKAAGGAAALVAGGEAMAGCGMMAGMAGGYKGPDLAQQGLSQAQLARVRELAHAGLKKLMALHGQICALCLEAAYQMSAPTVDQEKLAQTMAEIGRLRAAAFMVGREYLAGLADTVGPEQAAWLGL</sequence>
<feature type="chain" id="PRO_5003150216" evidence="1">
    <location>
        <begin position="23"/>
        <end position="190"/>
    </location>
</feature>
<name>E1QEN5_DESB2</name>
<dbReference type="EMBL" id="CP002085">
    <property type="protein sequence ID" value="ADK84021.1"/>
    <property type="molecule type" value="Genomic_DNA"/>
</dbReference>
<evidence type="ECO:0000313" key="2">
    <source>
        <dbReference type="EMBL" id="ADK84021.1"/>
    </source>
</evidence>
<evidence type="ECO:0000313" key="3">
    <source>
        <dbReference type="Proteomes" id="UP000009047"/>
    </source>
</evidence>
<accession>E1QEN5</accession>
<dbReference type="KEGG" id="dbr:Deba_0649"/>
<proteinExistence type="predicted"/>
<evidence type="ECO:0000256" key="1">
    <source>
        <dbReference type="SAM" id="SignalP"/>
    </source>
</evidence>
<dbReference type="RefSeq" id="WP_013257476.1">
    <property type="nucleotide sequence ID" value="NC_014365.1"/>
</dbReference>
<dbReference type="Proteomes" id="UP000009047">
    <property type="component" value="Chromosome"/>
</dbReference>